<protein>
    <recommendedName>
        <fullName evidence="1">DUF427 domain-containing protein</fullName>
    </recommendedName>
</protein>
<name>A0ABQ8KKA3_9APHY</name>
<evidence type="ECO:0000259" key="1">
    <source>
        <dbReference type="Pfam" id="PF04248"/>
    </source>
</evidence>
<evidence type="ECO:0000313" key="3">
    <source>
        <dbReference type="Proteomes" id="UP000814176"/>
    </source>
</evidence>
<dbReference type="Pfam" id="PF04248">
    <property type="entry name" value="NTP_transf_9"/>
    <property type="match status" value="1"/>
</dbReference>
<accession>A0ABQ8KKA3</accession>
<reference evidence="2 3" key="1">
    <citation type="journal article" date="2021" name="Environ. Microbiol.">
        <title>Gene family expansions and transcriptome signatures uncover fungal adaptations to wood decay.</title>
        <authorList>
            <person name="Hage H."/>
            <person name="Miyauchi S."/>
            <person name="Viragh M."/>
            <person name="Drula E."/>
            <person name="Min B."/>
            <person name="Chaduli D."/>
            <person name="Navarro D."/>
            <person name="Favel A."/>
            <person name="Norest M."/>
            <person name="Lesage-Meessen L."/>
            <person name="Balint B."/>
            <person name="Merenyi Z."/>
            <person name="de Eugenio L."/>
            <person name="Morin E."/>
            <person name="Martinez A.T."/>
            <person name="Baldrian P."/>
            <person name="Stursova M."/>
            <person name="Martinez M.J."/>
            <person name="Novotny C."/>
            <person name="Magnuson J.K."/>
            <person name="Spatafora J.W."/>
            <person name="Maurice S."/>
            <person name="Pangilinan J."/>
            <person name="Andreopoulos W."/>
            <person name="LaButti K."/>
            <person name="Hundley H."/>
            <person name="Na H."/>
            <person name="Kuo A."/>
            <person name="Barry K."/>
            <person name="Lipzen A."/>
            <person name="Henrissat B."/>
            <person name="Riley R."/>
            <person name="Ahrendt S."/>
            <person name="Nagy L.G."/>
            <person name="Grigoriev I.V."/>
            <person name="Martin F."/>
            <person name="Rosso M.N."/>
        </authorList>
    </citation>
    <scope>NUCLEOTIDE SEQUENCE [LARGE SCALE GENOMIC DNA]</scope>
    <source>
        <strain evidence="2 3">CIRM-BRFM 1785</strain>
    </source>
</reference>
<evidence type="ECO:0000313" key="2">
    <source>
        <dbReference type="EMBL" id="KAH9838577.1"/>
    </source>
</evidence>
<dbReference type="RefSeq" id="XP_047780492.1">
    <property type="nucleotide sequence ID" value="XM_047920448.1"/>
</dbReference>
<proteinExistence type="predicted"/>
<dbReference type="InterPro" id="IPR007361">
    <property type="entry name" value="DUF427"/>
</dbReference>
<feature type="domain" description="DUF427" evidence="1">
    <location>
        <begin position="28"/>
        <end position="120"/>
    </location>
</feature>
<gene>
    <name evidence="2" type="ORF">C8Q71DRAFT_705540</name>
</gene>
<dbReference type="Gene3D" id="2.170.150.40">
    <property type="entry name" value="Domain of unknown function (DUF427)"/>
    <property type="match status" value="1"/>
</dbReference>
<dbReference type="PANTHER" id="PTHR34310">
    <property type="entry name" value="DUF427 DOMAIN PROTEIN (AFU_ORTHOLOGUE AFUA_3G02220)"/>
    <property type="match status" value="1"/>
</dbReference>
<keyword evidence="3" id="KW-1185">Reference proteome</keyword>
<sequence>MDAWFDEAATAKDPQKHINVVRTTRELRVEVSGVEVAKTNAPRLLFEGDLPVYIYIRKSDVHMELLKQTEHTTRCPYKGIANYYTLELSNGEKIDNMMWCYEEPISEEATGIKGLFSFYDSKANLYLDGVLLAKPANR</sequence>
<dbReference type="InterPro" id="IPR038694">
    <property type="entry name" value="DUF427_sf"/>
</dbReference>
<dbReference type="EMBL" id="JADCUA010000007">
    <property type="protein sequence ID" value="KAH9838577.1"/>
    <property type="molecule type" value="Genomic_DNA"/>
</dbReference>
<comment type="caution">
    <text evidence="2">The sequence shown here is derived from an EMBL/GenBank/DDBJ whole genome shotgun (WGS) entry which is preliminary data.</text>
</comment>
<dbReference type="PANTHER" id="PTHR34310:SF9">
    <property type="entry name" value="BLR5716 PROTEIN"/>
    <property type="match status" value="1"/>
</dbReference>
<dbReference type="GeneID" id="72001180"/>
<dbReference type="Proteomes" id="UP000814176">
    <property type="component" value="Unassembled WGS sequence"/>
</dbReference>
<organism evidence="2 3">
    <name type="scientific">Rhodofomes roseus</name>
    <dbReference type="NCBI Taxonomy" id="34475"/>
    <lineage>
        <taxon>Eukaryota</taxon>
        <taxon>Fungi</taxon>
        <taxon>Dikarya</taxon>
        <taxon>Basidiomycota</taxon>
        <taxon>Agaricomycotina</taxon>
        <taxon>Agaricomycetes</taxon>
        <taxon>Polyporales</taxon>
        <taxon>Rhodofomes</taxon>
    </lineage>
</organism>